<dbReference type="STRING" id="553175.POREN0001_0082"/>
<evidence type="ECO:0000313" key="5">
    <source>
        <dbReference type="EMBL" id="EEN83806.1"/>
    </source>
</evidence>
<dbReference type="GO" id="GO:0004582">
    <property type="term" value="F:dolichyl-phosphate beta-D-mannosyltransferase activity"/>
    <property type="evidence" value="ECO:0007669"/>
    <property type="project" value="InterPro"/>
</dbReference>
<dbReference type="GO" id="GO:0009247">
    <property type="term" value="P:glycolipid biosynthetic process"/>
    <property type="evidence" value="ECO:0007669"/>
    <property type="project" value="TreeGrafter"/>
</dbReference>
<dbReference type="eggNOG" id="COG1216">
    <property type="taxonomic scope" value="Bacteria"/>
</dbReference>
<reference evidence="5 6" key="1">
    <citation type="submission" date="2009-04" db="EMBL/GenBank/DDBJ databases">
        <authorList>
            <person name="Sebastian Y."/>
            <person name="Madupu R."/>
            <person name="Durkin A.S."/>
            <person name="Torralba M."/>
            <person name="Methe B."/>
            <person name="Sutton G.G."/>
            <person name="Strausberg R.L."/>
            <person name="Nelson K.E."/>
        </authorList>
    </citation>
    <scope>NUCLEOTIDE SEQUENCE [LARGE SCALE GENOMIC DNA]</scope>
    <source>
        <strain evidence="6">ATCC 35406 / BCRC 14492 / JCM 8526 / NCTC 13058 / HG 370</strain>
    </source>
</reference>
<evidence type="ECO:0000256" key="2">
    <source>
        <dbReference type="ARBA" id="ARBA00022676"/>
    </source>
</evidence>
<dbReference type="CDD" id="cd06442">
    <property type="entry name" value="DPM1_like"/>
    <property type="match status" value="1"/>
</dbReference>
<dbReference type="SUPFAM" id="SSF53448">
    <property type="entry name" value="Nucleotide-diphospho-sugar transferases"/>
    <property type="match status" value="1"/>
</dbReference>
<evidence type="ECO:0000256" key="3">
    <source>
        <dbReference type="ARBA" id="ARBA00022679"/>
    </source>
</evidence>
<dbReference type="GO" id="GO:0016020">
    <property type="term" value="C:membrane"/>
    <property type="evidence" value="ECO:0007669"/>
    <property type="project" value="GOC"/>
</dbReference>
<proteinExistence type="inferred from homology"/>
<evidence type="ECO:0000259" key="4">
    <source>
        <dbReference type="Pfam" id="PF00535"/>
    </source>
</evidence>
<dbReference type="GeneID" id="93366151"/>
<dbReference type="EC" id="2.4.-.-" evidence="5"/>
<dbReference type="PANTHER" id="PTHR43398:SF1">
    <property type="entry name" value="DOLICHOL-PHOSPHATE MANNOSYLTRANSFERASE SUBUNIT 1"/>
    <property type="match status" value="1"/>
</dbReference>
<dbReference type="FunFam" id="3.90.550.10:FF:000128">
    <property type="entry name" value="Glycosyl transferase family 2"/>
    <property type="match status" value="1"/>
</dbReference>
<keyword evidence="3 5" id="KW-0808">Transferase</keyword>
<name>C3J7N4_POREA</name>
<protein>
    <submittedName>
        <fullName evidence="5">Glycosyltransferase, group 2 family protein</fullName>
        <ecNumber evidence="5">2.4.-.-</ecNumber>
    </submittedName>
</protein>
<accession>C3J7N4</accession>
<dbReference type="InterPro" id="IPR001173">
    <property type="entry name" value="Glyco_trans_2-like"/>
</dbReference>
<feature type="domain" description="Glycosyltransferase 2-like" evidence="4">
    <location>
        <begin position="6"/>
        <end position="173"/>
    </location>
</feature>
<gene>
    <name evidence="5" type="ORF">POREN0001_0082</name>
</gene>
<keyword evidence="6" id="KW-1185">Reference proteome</keyword>
<keyword evidence="2 5" id="KW-0328">Glycosyltransferase</keyword>
<dbReference type="InterPro" id="IPR039528">
    <property type="entry name" value="DPM1-like"/>
</dbReference>
<dbReference type="EMBL" id="ACNN01000004">
    <property type="protein sequence ID" value="EEN83806.1"/>
    <property type="molecule type" value="Genomic_DNA"/>
</dbReference>
<organism evidence="5 6">
    <name type="scientific">Porphyromonas endodontalis (strain ATCC 35406 / DSM 24491 / JCM 8526 / CCUG 16442 / BCRC 14492 / NCTC 13058 / HG 370)</name>
    <name type="common">Bacteroides endodontalis</name>
    <dbReference type="NCBI Taxonomy" id="553175"/>
    <lineage>
        <taxon>Bacteria</taxon>
        <taxon>Pseudomonadati</taxon>
        <taxon>Bacteroidota</taxon>
        <taxon>Bacteroidia</taxon>
        <taxon>Bacteroidales</taxon>
        <taxon>Porphyromonadaceae</taxon>
        <taxon>Porphyromonas</taxon>
    </lineage>
</organism>
<dbReference type="Pfam" id="PF00535">
    <property type="entry name" value="Glycos_transf_2"/>
    <property type="match status" value="1"/>
</dbReference>
<dbReference type="AlphaFoldDB" id="C3J7N4"/>
<dbReference type="InterPro" id="IPR029044">
    <property type="entry name" value="Nucleotide-diphossugar_trans"/>
</dbReference>
<dbReference type="Gene3D" id="3.90.550.10">
    <property type="entry name" value="Spore Coat Polysaccharide Biosynthesis Protein SpsA, Chain A"/>
    <property type="match status" value="1"/>
</dbReference>
<dbReference type="Proteomes" id="UP000004295">
    <property type="component" value="Unassembled WGS sequence"/>
</dbReference>
<dbReference type="RefSeq" id="WP_004331978.1">
    <property type="nucleotide sequence ID" value="NZ_ACNN01000004.1"/>
</dbReference>
<dbReference type="PANTHER" id="PTHR43398">
    <property type="entry name" value="DOLICHOL-PHOSPHATE MANNOSYLTRANSFERASE SUBUNIT 1"/>
    <property type="match status" value="1"/>
</dbReference>
<sequence length="247" mass="28310">MKDKIIIIPTYNERENVANMITQVFALEGNFEILIVDDSSPDGTASIVKEEMAKYPERLHLLERKGKLGLGTAYIAGFKWCLSEGYNYIFEMDCDFSHPLEALPRLYAACHDQGYDVAVGSRYVKGGGVKDWPRNRIMMSRWASYYVRFVTWLKVHDTTAGFVCYRREVLEAIDLDAIHFKGYAFQIEMKYVAACLGFKLTEVPIIFINRKLGVSKMSSSIFGEAFTGVLKLRLWHTFKGYPHRKAN</sequence>
<evidence type="ECO:0000256" key="1">
    <source>
        <dbReference type="ARBA" id="ARBA00006739"/>
    </source>
</evidence>
<comment type="similarity">
    <text evidence="1">Belongs to the glycosyltransferase 2 family.</text>
</comment>
<comment type="caution">
    <text evidence="5">The sequence shown here is derived from an EMBL/GenBank/DDBJ whole genome shotgun (WGS) entry which is preliminary data.</text>
</comment>
<evidence type="ECO:0000313" key="6">
    <source>
        <dbReference type="Proteomes" id="UP000004295"/>
    </source>
</evidence>